<keyword evidence="2" id="KW-1185">Reference proteome</keyword>
<dbReference type="EMBL" id="JANQDX010000006">
    <property type="protein sequence ID" value="KAL0923557.1"/>
    <property type="molecule type" value="Genomic_DNA"/>
</dbReference>
<protein>
    <recommendedName>
        <fullName evidence="3">Reverse transcriptase zinc-binding domain-containing protein</fullName>
    </recommendedName>
</protein>
<organism evidence="1 2">
    <name type="scientific">Dendrobium thyrsiflorum</name>
    <name type="common">Pinecone-like raceme dendrobium</name>
    <name type="synonym">Orchid</name>
    <dbReference type="NCBI Taxonomy" id="117978"/>
    <lineage>
        <taxon>Eukaryota</taxon>
        <taxon>Viridiplantae</taxon>
        <taxon>Streptophyta</taxon>
        <taxon>Embryophyta</taxon>
        <taxon>Tracheophyta</taxon>
        <taxon>Spermatophyta</taxon>
        <taxon>Magnoliopsida</taxon>
        <taxon>Liliopsida</taxon>
        <taxon>Asparagales</taxon>
        <taxon>Orchidaceae</taxon>
        <taxon>Epidendroideae</taxon>
        <taxon>Malaxideae</taxon>
        <taxon>Dendrobiinae</taxon>
        <taxon>Dendrobium</taxon>
    </lineage>
</organism>
<sequence length="243" mass="28023">MVVACGFLVIHCGGYDGGGYGEGSGLEVETIERKLLQLWVQEGMIFFRLIIVMDDLSCSLHSPSPSPLFKGLNFNGLCLNHLICADDLLTVYSYISNDHWILPDSFMEYVKADVLNVPINEQPSLAWDGSYNYSFRNFTAQFFSGLEVVNWYKFLWHKNHSLRFSSYAWMALIKKLKTTNLLIRLLKIIGICVLNPLLDSFLLRLNLHQTLEFSNSTQQFNSREKNLCFLTICCAIYYLWRKE</sequence>
<gene>
    <name evidence="1" type="ORF">M5K25_007619</name>
</gene>
<comment type="caution">
    <text evidence="1">The sequence shown here is derived from an EMBL/GenBank/DDBJ whole genome shotgun (WGS) entry which is preliminary data.</text>
</comment>
<dbReference type="Proteomes" id="UP001552299">
    <property type="component" value="Unassembled WGS sequence"/>
</dbReference>
<evidence type="ECO:0000313" key="1">
    <source>
        <dbReference type="EMBL" id="KAL0923557.1"/>
    </source>
</evidence>
<proteinExistence type="predicted"/>
<evidence type="ECO:0008006" key="3">
    <source>
        <dbReference type="Google" id="ProtNLM"/>
    </source>
</evidence>
<reference evidence="1 2" key="1">
    <citation type="journal article" date="2024" name="Plant Biotechnol. J.">
        <title>Dendrobium thyrsiflorum genome and its molecular insights into genes involved in important horticultural traits.</title>
        <authorList>
            <person name="Chen B."/>
            <person name="Wang J.Y."/>
            <person name="Zheng P.J."/>
            <person name="Li K.L."/>
            <person name="Liang Y.M."/>
            <person name="Chen X.F."/>
            <person name="Zhang C."/>
            <person name="Zhao X."/>
            <person name="He X."/>
            <person name="Zhang G.Q."/>
            <person name="Liu Z.J."/>
            <person name="Xu Q."/>
        </authorList>
    </citation>
    <scope>NUCLEOTIDE SEQUENCE [LARGE SCALE GENOMIC DNA]</scope>
    <source>
        <strain evidence="1">GZMU011</strain>
    </source>
</reference>
<evidence type="ECO:0000313" key="2">
    <source>
        <dbReference type="Proteomes" id="UP001552299"/>
    </source>
</evidence>
<dbReference type="AlphaFoldDB" id="A0ABD0VM05"/>
<name>A0ABD0VM05_DENTH</name>
<accession>A0ABD0VM05</accession>